<reference evidence="3 4" key="1">
    <citation type="submission" date="2021-02" db="EMBL/GenBank/DDBJ databases">
        <title>Paenibacillus tianjinensis sp. nov.</title>
        <authorList>
            <person name="Liu H."/>
        </authorList>
    </citation>
    <scope>NUCLEOTIDE SEQUENCE [LARGE SCALE GENOMIC DNA]</scope>
    <source>
        <strain evidence="3 4">TB2019</strain>
    </source>
</reference>
<evidence type="ECO:0000259" key="2">
    <source>
        <dbReference type="PROSITE" id="PS51186"/>
    </source>
</evidence>
<evidence type="ECO:0000313" key="4">
    <source>
        <dbReference type="Proteomes" id="UP000663452"/>
    </source>
</evidence>
<dbReference type="PROSITE" id="PS51186">
    <property type="entry name" value="GNAT"/>
    <property type="match status" value="1"/>
</dbReference>
<gene>
    <name evidence="3" type="ORF">JRJ22_10540</name>
</gene>
<protein>
    <submittedName>
        <fullName evidence="3">GNAT family N-acetyltransferase</fullName>
    </submittedName>
</protein>
<dbReference type="PANTHER" id="PTHR31438:SF1">
    <property type="entry name" value="LYSINE N-ACYLTRANSFERASE C17G9.06C-RELATED"/>
    <property type="match status" value="1"/>
</dbReference>
<dbReference type="EMBL" id="CP070969">
    <property type="protein sequence ID" value="QSF46956.1"/>
    <property type="molecule type" value="Genomic_DNA"/>
</dbReference>
<keyword evidence="1" id="KW-0046">Antibiotic resistance</keyword>
<proteinExistence type="predicted"/>
<dbReference type="Gene3D" id="3.40.630.30">
    <property type="match status" value="1"/>
</dbReference>
<evidence type="ECO:0000256" key="1">
    <source>
        <dbReference type="ARBA" id="ARBA00023251"/>
    </source>
</evidence>
<feature type="domain" description="N-acetyltransferase" evidence="2">
    <location>
        <begin position="18"/>
        <end position="189"/>
    </location>
</feature>
<organism evidence="3 4">
    <name type="scientific">Paenibacillus tianjinensis</name>
    <dbReference type="NCBI Taxonomy" id="2810347"/>
    <lineage>
        <taxon>Bacteria</taxon>
        <taxon>Bacillati</taxon>
        <taxon>Bacillota</taxon>
        <taxon>Bacilli</taxon>
        <taxon>Bacillales</taxon>
        <taxon>Paenibacillaceae</taxon>
        <taxon>Paenibacillus</taxon>
    </lineage>
</organism>
<sequence>MLYLKGVITLFLYGNGEVDVRSLEPGDAALLVNWLSDPSVLEYYEGRDRPHDMDRVLEHFYSDDTEDIGRGIVRYNSQDIGYLQFYPLGDTERGIYGYSEFAGSIYGMDQFIGEPCCWNRGIGSQLVKETVQYLIEVKQAGKIVMDPQCWNQRALHVYEKNGFVRKKRLIKHEWHEGGPRDCWLVEHAGKGE</sequence>
<dbReference type="InterPro" id="IPR016181">
    <property type="entry name" value="Acyl_CoA_acyltransferase"/>
</dbReference>
<evidence type="ECO:0000313" key="3">
    <source>
        <dbReference type="EMBL" id="QSF46956.1"/>
    </source>
</evidence>
<dbReference type="InterPro" id="IPR000182">
    <property type="entry name" value="GNAT_dom"/>
</dbReference>
<name>A0ABX7LG55_9BACL</name>
<dbReference type="SUPFAM" id="SSF55729">
    <property type="entry name" value="Acyl-CoA N-acyltransferases (Nat)"/>
    <property type="match status" value="1"/>
</dbReference>
<keyword evidence="4" id="KW-1185">Reference proteome</keyword>
<dbReference type="PANTHER" id="PTHR31438">
    <property type="entry name" value="LYSINE N-ACYLTRANSFERASE C17G9.06C-RELATED"/>
    <property type="match status" value="1"/>
</dbReference>
<accession>A0ABX7LG55</accession>
<dbReference type="Proteomes" id="UP000663452">
    <property type="component" value="Chromosome"/>
</dbReference>
<dbReference type="Pfam" id="PF13523">
    <property type="entry name" value="Acetyltransf_8"/>
    <property type="match status" value="1"/>
</dbReference>